<dbReference type="STRING" id="759914.BP951000_0037"/>
<name>D8I9S9_BRAP9</name>
<dbReference type="KEGG" id="bpo:BP951000_0037"/>
<evidence type="ECO:0000313" key="1">
    <source>
        <dbReference type="EMBL" id="ADK30046.1"/>
    </source>
</evidence>
<organism evidence="1 2">
    <name type="scientific">Brachyspira pilosicoli (strain ATCC BAA-1826 / 95/1000)</name>
    <dbReference type="NCBI Taxonomy" id="759914"/>
    <lineage>
        <taxon>Bacteria</taxon>
        <taxon>Pseudomonadati</taxon>
        <taxon>Spirochaetota</taxon>
        <taxon>Spirochaetia</taxon>
        <taxon>Brachyspirales</taxon>
        <taxon>Brachyspiraceae</taxon>
        <taxon>Brachyspira</taxon>
    </lineage>
</organism>
<proteinExistence type="predicted"/>
<accession>D8I9S9</accession>
<sequence>MITNNIYHKIKNILNIKRTLKQAIKQTNKDLIFFIELLDN</sequence>
<dbReference type="HOGENOM" id="CLU_3285936_0_0_12"/>
<dbReference type="Proteomes" id="UP000000332">
    <property type="component" value="Chromosome"/>
</dbReference>
<dbReference type="AlphaFoldDB" id="D8I9S9"/>
<protein>
    <submittedName>
        <fullName evidence="1">Ankyrin repeat protein, putative</fullName>
    </submittedName>
</protein>
<dbReference type="EMBL" id="CP002025">
    <property type="protein sequence ID" value="ADK30046.1"/>
    <property type="molecule type" value="Genomic_DNA"/>
</dbReference>
<keyword evidence="2" id="KW-1185">Reference proteome</keyword>
<gene>
    <name evidence="1" type="primary">arp</name>
    <name evidence="1" type="ordered locus">BP951000_0037</name>
</gene>
<reference evidence="1 2" key="1">
    <citation type="journal article" date="2010" name="PLoS ONE">
        <title>The complete genome sequence of the pathogenic intestinal spirochete Brachyspira pilosicoli and comparison with other Brachyspira genomes.</title>
        <authorList>
            <person name="Wanchanthuek P."/>
            <person name="Bellgard M.I."/>
            <person name="La T."/>
            <person name="Ryan K."/>
            <person name="Moolhuijzen P."/>
            <person name="Chapman B."/>
            <person name="Black M."/>
            <person name="Schibeci D."/>
            <person name="Hunter A."/>
            <person name="Barrero R."/>
            <person name="Phillips N.D."/>
            <person name="Hampson D.J."/>
        </authorList>
    </citation>
    <scope>NUCLEOTIDE SEQUENCE [LARGE SCALE GENOMIC DNA]</scope>
    <source>
        <strain evidence="2">ATCC BAA-1826 / 95/1000</strain>
    </source>
</reference>
<evidence type="ECO:0000313" key="2">
    <source>
        <dbReference type="Proteomes" id="UP000000332"/>
    </source>
</evidence>
<dbReference type="InParanoid" id="D8I9S9"/>